<evidence type="ECO:0008006" key="7">
    <source>
        <dbReference type="Google" id="ProtNLM"/>
    </source>
</evidence>
<evidence type="ECO:0000313" key="6">
    <source>
        <dbReference type="EMBL" id="SVA17193.1"/>
    </source>
</evidence>
<gene>
    <name evidence="6" type="ORF">METZ01_LOCUS70047</name>
</gene>
<reference evidence="6" key="1">
    <citation type="submission" date="2018-05" db="EMBL/GenBank/DDBJ databases">
        <authorList>
            <person name="Lanie J.A."/>
            <person name="Ng W.-L."/>
            <person name="Kazmierczak K.M."/>
            <person name="Andrzejewski T.M."/>
            <person name="Davidsen T.M."/>
            <person name="Wayne K.J."/>
            <person name="Tettelin H."/>
            <person name="Glass J.I."/>
            <person name="Rusch D."/>
            <person name="Podicherti R."/>
            <person name="Tsui H.-C.T."/>
            <person name="Winkler M.E."/>
        </authorList>
    </citation>
    <scope>NUCLEOTIDE SEQUENCE</scope>
</reference>
<dbReference type="GO" id="GO:0012505">
    <property type="term" value="C:endomembrane system"/>
    <property type="evidence" value="ECO:0007669"/>
    <property type="project" value="UniProtKB-SubCell"/>
</dbReference>
<evidence type="ECO:0000256" key="5">
    <source>
        <dbReference type="SAM" id="Phobius"/>
    </source>
</evidence>
<accession>A0A381TT34</accession>
<keyword evidence="2 5" id="KW-0812">Transmembrane</keyword>
<evidence type="ECO:0000256" key="1">
    <source>
        <dbReference type="ARBA" id="ARBA00004127"/>
    </source>
</evidence>
<dbReference type="Gene3D" id="1.20.120.1630">
    <property type="match status" value="1"/>
</dbReference>
<dbReference type="EMBL" id="UINC01004835">
    <property type="protein sequence ID" value="SVA17193.1"/>
    <property type="molecule type" value="Genomic_DNA"/>
</dbReference>
<dbReference type="InterPro" id="IPR007318">
    <property type="entry name" value="Phopholipid_MeTrfase"/>
</dbReference>
<proteinExistence type="predicted"/>
<dbReference type="Pfam" id="PF04191">
    <property type="entry name" value="PEMT"/>
    <property type="match status" value="1"/>
</dbReference>
<organism evidence="6">
    <name type="scientific">marine metagenome</name>
    <dbReference type="NCBI Taxonomy" id="408172"/>
    <lineage>
        <taxon>unclassified sequences</taxon>
        <taxon>metagenomes</taxon>
        <taxon>ecological metagenomes</taxon>
    </lineage>
</organism>
<evidence type="ECO:0000256" key="3">
    <source>
        <dbReference type="ARBA" id="ARBA00022989"/>
    </source>
</evidence>
<comment type="subcellular location">
    <subcellularLocation>
        <location evidence="1">Endomembrane system</location>
        <topology evidence="1">Multi-pass membrane protein</topology>
    </subcellularLocation>
</comment>
<evidence type="ECO:0000256" key="4">
    <source>
        <dbReference type="ARBA" id="ARBA00023136"/>
    </source>
</evidence>
<keyword evidence="3 5" id="KW-1133">Transmembrane helix</keyword>
<keyword evidence="4 5" id="KW-0472">Membrane</keyword>
<protein>
    <recommendedName>
        <fullName evidence="7">Steroid 5-alpha reductase C-terminal domain-containing protein</fullName>
    </recommendedName>
</protein>
<name>A0A381TT34_9ZZZZ</name>
<sequence length="149" mass="16816">MPINVLIIIPAILFDLEITDLNHWTIWLSIAIGLLGLVLAISCVRLFAKLGGSGTPAPWDPIGNLIIAGPYRYVRNPMLSGVIILLFSEALFFKSLPFLLYATLFTVLNMIYFPLIEEPGLIKRYGNTYKDYMKNVPRWMPSANPYNPE</sequence>
<evidence type="ECO:0000256" key="2">
    <source>
        <dbReference type="ARBA" id="ARBA00022692"/>
    </source>
</evidence>
<dbReference type="AlphaFoldDB" id="A0A381TT34"/>
<feature type="transmembrane region" description="Helical" evidence="5">
    <location>
        <begin position="24"/>
        <end position="48"/>
    </location>
</feature>